<dbReference type="AlphaFoldDB" id="A0A401SHV3"/>
<evidence type="ECO:0000256" key="5">
    <source>
        <dbReference type="ARBA" id="ARBA00023136"/>
    </source>
</evidence>
<keyword evidence="3 7" id="KW-0732">Signal</keyword>
<keyword evidence="5" id="KW-0472">Membrane</keyword>
<dbReference type="PANTHER" id="PTHR23412:SF6">
    <property type="entry name" value="MESOTHELIN"/>
    <property type="match status" value="1"/>
</dbReference>
<dbReference type="Pfam" id="PF06060">
    <property type="entry name" value="Mesothelin"/>
    <property type="match status" value="1"/>
</dbReference>
<keyword evidence="9" id="KW-1185">Reference proteome</keyword>
<name>A0A401SHV3_CHIPU</name>
<feature type="chain" id="PRO_5019166264" evidence="7">
    <location>
        <begin position="22"/>
        <end position="377"/>
    </location>
</feature>
<comment type="subcellular location">
    <subcellularLocation>
        <location evidence="1">Membrane</location>
    </subcellularLocation>
</comment>
<dbReference type="GO" id="GO:0009986">
    <property type="term" value="C:cell surface"/>
    <property type="evidence" value="ECO:0007669"/>
    <property type="project" value="TreeGrafter"/>
</dbReference>
<dbReference type="InterPro" id="IPR026664">
    <property type="entry name" value="Stereocilin-rel"/>
</dbReference>
<gene>
    <name evidence="8" type="ORF">chiPu_0008369</name>
</gene>
<protein>
    <submittedName>
        <fullName evidence="8">Uncharacterized protein</fullName>
    </submittedName>
</protein>
<keyword evidence="6" id="KW-0325">Glycoprotein</keyword>
<reference evidence="8 9" key="1">
    <citation type="journal article" date="2018" name="Nat. Ecol. Evol.">
        <title>Shark genomes provide insights into elasmobranch evolution and the origin of vertebrates.</title>
        <authorList>
            <person name="Hara Y"/>
            <person name="Yamaguchi K"/>
            <person name="Onimaru K"/>
            <person name="Kadota M"/>
            <person name="Koyanagi M"/>
            <person name="Keeley SD"/>
            <person name="Tatsumi K"/>
            <person name="Tanaka K"/>
            <person name="Motone F"/>
            <person name="Kageyama Y"/>
            <person name="Nozu R"/>
            <person name="Adachi N"/>
            <person name="Nishimura O"/>
            <person name="Nakagawa R"/>
            <person name="Tanegashima C"/>
            <person name="Kiyatake I"/>
            <person name="Matsumoto R"/>
            <person name="Murakumo K"/>
            <person name="Nishida K"/>
            <person name="Terakita A"/>
            <person name="Kuratani S"/>
            <person name="Sato K"/>
            <person name="Hyodo S Kuraku.S."/>
        </authorList>
    </citation>
    <scope>NUCLEOTIDE SEQUENCE [LARGE SCALE GENOMIC DNA]</scope>
</reference>
<evidence type="ECO:0000256" key="3">
    <source>
        <dbReference type="ARBA" id="ARBA00022729"/>
    </source>
</evidence>
<dbReference type="InterPro" id="IPR010335">
    <property type="entry name" value="Mesothelin"/>
</dbReference>
<dbReference type="PANTHER" id="PTHR23412">
    <property type="entry name" value="STEREOCILIN RELATED"/>
    <property type="match status" value="1"/>
</dbReference>
<dbReference type="OrthoDB" id="9329195at2759"/>
<dbReference type="Proteomes" id="UP000287033">
    <property type="component" value="Unassembled WGS sequence"/>
</dbReference>
<proteinExistence type="inferred from homology"/>
<evidence type="ECO:0000256" key="6">
    <source>
        <dbReference type="ARBA" id="ARBA00023180"/>
    </source>
</evidence>
<dbReference type="GO" id="GO:0007160">
    <property type="term" value="P:cell-matrix adhesion"/>
    <property type="evidence" value="ECO:0007669"/>
    <property type="project" value="TreeGrafter"/>
</dbReference>
<comment type="similarity">
    <text evidence="2">Belongs to the mesothelin family.</text>
</comment>
<dbReference type="Gene3D" id="1.20.970.40">
    <property type="match status" value="1"/>
</dbReference>
<organism evidence="8 9">
    <name type="scientific">Chiloscyllium punctatum</name>
    <name type="common">Brownbanded bambooshark</name>
    <name type="synonym">Hemiscyllium punctatum</name>
    <dbReference type="NCBI Taxonomy" id="137246"/>
    <lineage>
        <taxon>Eukaryota</taxon>
        <taxon>Metazoa</taxon>
        <taxon>Chordata</taxon>
        <taxon>Craniata</taxon>
        <taxon>Vertebrata</taxon>
        <taxon>Chondrichthyes</taxon>
        <taxon>Elasmobranchii</taxon>
        <taxon>Galeomorphii</taxon>
        <taxon>Galeoidea</taxon>
        <taxon>Orectolobiformes</taxon>
        <taxon>Hemiscylliidae</taxon>
        <taxon>Chiloscyllium</taxon>
    </lineage>
</organism>
<dbReference type="STRING" id="137246.A0A401SHV3"/>
<dbReference type="EMBL" id="BEZZ01000273">
    <property type="protein sequence ID" value="GCC29925.1"/>
    <property type="molecule type" value="Genomic_DNA"/>
</dbReference>
<dbReference type="GO" id="GO:0016020">
    <property type="term" value="C:membrane"/>
    <property type="evidence" value="ECO:0007669"/>
    <property type="project" value="UniProtKB-SubCell"/>
</dbReference>
<feature type="signal peptide" evidence="7">
    <location>
        <begin position="1"/>
        <end position="21"/>
    </location>
</feature>
<evidence type="ECO:0000256" key="2">
    <source>
        <dbReference type="ARBA" id="ARBA00011016"/>
    </source>
</evidence>
<evidence type="ECO:0000256" key="4">
    <source>
        <dbReference type="ARBA" id="ARBA00022889"/>
    </source>
</evidence>
<comment type="caution">
    <text evidence="8">The sequence shown here is derived from an EMBL/GenBank/DDBJ whole genome shotgun (WGS) entry which is preliminary data.</text>
</comment>
<evidence type="ECO:0000313" key="9">
    <source>
        <dbReference type="Proteomes" id="UP000287033"/>
    </source>
</evidence>
<evidence type="ECO:0000256" key="7">
    <source>
        <dbReference type="SAM" id="SignalP"/>
    </source>
</evidence>
<evidence type="ECO:0000256" key="1">
    <source>
        <dbReference type="ARBA" id="ARBA00004370"/>
    </source>
</evidence>
<keyword evidence="4" id="KW-0130">Cell adhesion</keyword>
<accession>A0A401SHV3</accession>
<sequence>MLMKIAFGFFVVISSTHQTFTEKVHDGSLNKQLEKCPPMLVKGRVQRAAGCDLVFITPDRTDHYLLPSSYTAANLDACLNNSVLAANLTELGNLAFNKDQLFVIKRKLGEIYPRGLPQEEIKKLGIILTVYTIDDISQWNITDPDVLAEAVQNTGSAAMTIALQSHYLKELGVLDATALNVIDGPMLCTASEEKLETISRTELRKVKPIDISACSQAKKGIIFGIAKHAFQHHTANRQTYYNMMKPYLGGATAADLRILAISRINMDYETFVRLNPAEVEKLSAQRLRGLLGRNLNYLKENESQEIVQHWVDSHTAAEVMSLGIGLRKGESSAELGTFPFQDLLIPDYALNNLASVKNNNLLSSTYIAVMGIILQYV</sequence>
<evidence type="ECO:0000313" key="8">
    <source>
        <dbReference type="EMBL" id="GCC29925.1"/>
    </source>
</evidence>